<evidence type="ECO:0000259" key="3">
    <source>
        <dbReference type="Pfam" id="PF21104"/>
    </source>
</evidence>
<dbReference type="Proteomes" id="UP001207408">
    <property type="component" value="Unassembled WGS sequence"/>
</dbReference>
<accession>A0AAE3SIJ7</accession>
<dbReference type="PANTHER" id="PTHR34987">
    <property type="entry name" value="C, PUTATIVE (AFU_ORTHOLOGUE AFUA_3G02880)-RELATED"/>
    <property type="match status" value="1"/>
</dbReference>
<dbReference type="SUPFAM" id="SSF48208">
    <property type="entry name" value="Six-hairpin glycosidases"/>
    <property type="match status" value="1"/>
</dbReference>
<dbReference type="PANTHER" id="PTHR34987:SF4">
    <property type="entry name" value="ALPHA-L-RHAMNOSIDASE C-TERMINAL DOMAIN-CONTAINING PROTEIN"/>
    <property type="match status" value="1"/>
</dbReference>
<feature type="domain" description="Glycosyl hydrolase family 78 alpha-rhamnosidase N-terminal" evidence="3">
    <location>
        <begin position="51"/>
        <end position="192"/>
    </location>
</feature>
<feature type="domain" description="Alpha-L-rhamnosidase six-hairpin glycosidase" evidence="2">
    <location>
        <begin position="206"/>
        <end position="539"/>
    </location>
</feature>
<evidence type="ECO:0000313" key="5">
    <source>
        <dbReference type="Proteomes" id="UP001207408"/>
    </source>
</evidence>
<feature type="signal peptide" evidence="1">
    <location>
        <begin position="1"/>
        <end position="23"/>
    </location>
</feature>
<comment type="caution">
    <text evidence="4">The sequence shown here is derived from an EMBL/GenBank/DDBJ whole genome shotgun (WGS) entry which is preliminary data.</text>
</comment>
<feature type="chain" id="PRO_5041933916" description="Glycoside hydrolase" evidence="1">
    <location>
        <begin position="24"/>
        <end position="547"/>
    </location>
</feature>
<keyword evidence="1" id="KW-0732">Signal</keyword>
<gene>
    <name evidence="4" type="ORF">OM074_02635</name>
</gene>
<dbReference type="InterPro" id="IPR012341">
    <property type="entry name" value="6hp_glycosidase-like_sf"/>
</dbReference>
<dbReference type="Gene3D" id="1.50.10.10">
    <property type="match status" value="1"/>
</dbReference>
<dbReference type="EMBL" id="JAPDPI010000003">
    <property type="protein sequence ID" value="MCW3804503.1"/>
    <property type="molecule type" value="Genomic_DNA"/>
</dbReference>
<dbReference type="GO" id="GO:0005975">
    <property type="term" value="P:carbohydrate metabolic process"/>
    <property type="evidence" value="ECO:0007669"/>
    <property type="project" value="InterPro"/>
</dbReference>
<dbReference type="Pfam" id="PF21104">
    <property type="entry name" value="Glyco_hydro_78_N"/>
    <property type="match status" value="1"/>
</dbReference>
<dbReference type="RefSeq" id="WP_301197724.1">
    <property type="nucleotide sequence ID" value="NZ_JAPDPI010000003.1"/>
</dbReference>
<dbReference type="InterPro" id="IPR008928">
    <property type="entry name" value="6-hairpin_glycosidase_sf"/>
</dbReference>
<dbReference type="InterPro" id="IPR049164">
    <property type="entry name" value="Glyco_hydro_78_N"/>
</dbReference>
<evidence type="ECO:0000256" key="1">
    <source>
        <dbReference type="SAM" id="SignalP"/>
    </source>
</evidence>
<protein>
    <recommendedName>
        <fullName evidence="6">Glycoside hydrolase</fullName>
    </recommendedName>
</protein>
<dbReference type="AlphaFoldDB" id="A0AAE3SIJ7"/>
<evidence type="ECO:0008006" key="6">
    <source>
        <dbReference type="Google" id="ProtNLM"/>
    </source>
</evidence>
<evidence type="ECO:0000259" key="2">
    <source>
        <dbReference type="Pfam" id="PF17389"/>
    </source>
</evidence>
<organism evidence="4 5">
    <name type="scientific">Plebeiibacterium marinum</name>
    <dbReference type="NCBI Taxonomy" id="2992111"/>
    <lineage>
        <taxon>Bacteria</taxon>
        <taxon>Pseudomonadati</taxon>
        <taxon>Bacteroidota</taxon>
        <taxon>Bacteroidia</taxon>
        <taxon>Marinilabiliales</taxon>
        <taxon>Marinilabiliaceae</taxon>
        <taxon>Plebeiibacterium</taxon>
    </lineage>
</organism>
<keyword evidence="5" id="KW-1185">Reference proteome</keyword>
<name>A0AAE3SIJ7_9BACT</name>
<dbReference type="InterPro" id="IPR035396">
    <property type="entry name" value="Bac_rhamnosid6H"/>
</dbReference>
<reference evidence="4" key="1">
    <citation type="submission" date="2022-10" db="EMBL/GenBank/DDBJ databases">
        <authorList>
            <person name="Yu W.X."/>
        </authorList>
    </citation>
    <scope>NUCLEOTIDE SEQUENCE</scope>
    <source>
        <strain evidence="4">D04</strain>
    </source>
</reference>
<proteinExistence type="predicted"/>
<evidence type="ECO:0000313" key="4">
    <source>
        <dbReference type="EMBL" id="MCW3804503.1"/>
    </source>
</evidence>
<dbReference type="Pfam" id="PF17389">
    <property type="entry name" value="Bac_rhamnosid6H"/>
    <property type="match status" value="1"/>
</dbReference>
<sequence>MRTLLKRTIALGALTLLLSSVNAQNYYEKGKQWVKKAEELKPVLKETIVEPAGIVEIVKNKDAFQGWEAKTVAPIDSLYGQSIRKLKSVIVDLGDHYTGYFSFGLETIWGSPDSPVRFRFTFGEVPSELVTPFDPFEGGISRAWLQDHEFNIMHLPGSYNIERRMACRYVKIDLIGSSPYFDFKISDVKFKAVTSADKAPEELASSTSEMIKKIDAISIKTLKECMQTVYEDGPKRDRRLWVGDMYLESLANVYSFQNHQLTQRCLYLLAGLSDDEGYVLGTVFEEPEPHAQAGQRLMDYSLLYNVTLKEYMAATKDKETAMDLWPVAKRQLNIISQYVSKDGLVDYERANKEWWLFFDWKDGLNKAAGIQGLMIFALNETYELAKLLNVESEVKYIPGLVKKMKRAALKNMYNSKTGLFECGDDAQVSYASQAWMIMGGVLSEKASQRALNNVMKHQGALKPGGPYMCHYFTQALMKSKMYDEAKALLIDFWGGMVDKGADTFWEVYDPTNDFLSPYGFFPINSYCHAWSCTPVYFIRKYPEIFQK</sequence>